<accession>A0A9P6LRD3</accession>
<organism evidence="2 3">
    <name type="scientific">Colletotrichum karsti</name>
    <dbReference type="NCBI Taxonomy" id="1095194"/>
    <lineage>
        <taxon>Eukaryota</taxon>
        <taxon>Fungi</taxon>
        <taxon>Dikarya</taxon>
        <taxon>Ascomycota</taxon>
        <taxon>Pezizomycotina</taxon>
        <taxon>Sordariomycetes</taxon>
        <taxon>Hypocreomycetidae</taxon>
        <taxon>Glomerellales</taxon>
        <taxon>Glomerellaceae</taxon>
        <taxon>Colletotrichum</taxon>
        <taxon>Colletotrichum boninense species complex</taxon>
    </lineage>
</organism>
<sequence length="134" mass="14926">MTPPCVVFDASELPRRVQADLKGKKRKLEGGADVNLSKCALRVMTQYRCMVENPEVRDSRVGCWPVQRFFRQCQDKKGTFTVETTAWEGPSAAAKVDSKGSQATPDKEVGKGKGQVGVGEQRTYQQWSQAWGEE</sequence>
<dbReference type="AlphaFoldDB" id="A0A9P6LRD3"/>
<keyword evidence="3" id="KW-1185">Reference proteome</keyword>
<evidence type="ECO:0000256" key="1">
    <source>
        <dbReference type="SAM" id="MobiDB-lite"/>
    </source>
</evidence>
<dbReference type="Pfam" id="PF11093">
    <property type="entry name" value="Mitochondr_Som1"/>
    <property type="match status" value="1"/>
</dbReference>
<dbReference type="OrthoDB" id="3983163at2759"/>
<feature type="region of interest" description="Disordered" evidence="1">
    <location>
        <begin position="90"/>
        <end position="121"/>
    </location>
</feature>
<dbReference type="GO" id="GO:0042720">
    <property type="term" value="C:mitochondrial inner membrane peptidase complex"/>
    <property type="evidence" value="ECO:0007669"/>
    <property type="project" value="InterPro"/>
</dbReference>
<dbReference type="Proteomes" id="UP000781932">
    <property type="component" value="Unassembled WGS sequence"/>
</dbReference>
<proteinExistence type="predicted"/>
<name>A0A9P6LRD3_9PEZI</name>
<reference evidence="2" key="1">
    <citation type="submission" date="2020-03" db="EMBL/GenBank/DDBJ databases">
        <authorList>
            <person name="He L."/>
        </authorList>
    </citation>
    <scope>NUCLEOTIDE SEQUENCE</scope>
    <source>
        <strain evidence="2">CkLH20</strain>
    </source>
</reference>
<dbReference type="InterPro" id="IPR024645">
    <property type="entry name" value="Mitochondr_Som1"/>
</dbReference>
<evidence type="ECO:0000313" key="2">
    <source>
        <dbReference type="EMBL" id="KAF9882467.1"/>
    </source>
</evidence>
<gene>
    <name evidence="2" type="ORF">CkaCkLH20_00503</name>
</gene>
<dbReference type="GeneID" id="62156297"/>
<dbReference type="RefSeq" id="XP_038751928.1">
    <property type="nucleotide sequence ID" value="XM_038883223.1"/>
</dbReference>
<protein>
    <submittedName>
        <fullName evidence="2">Uncharacterized protein</fullName>
    </submittedName>
</protein>
<dbReference type="EMBL" id="JAATWM020000001">
    <property type="protein sequence ID" value="KAF9882467.1"/>
    <property type="molecule type" value="Genomic_DNA"/>
</dbReference>
<reference evidence="2" key="2">
    <citation type="submission" date="2020-11" db="EMBL/GenBank/DDBJ databases">
        <title>Whole genome sequencing of Colletotrichum sp.</title>
        <authorList>
            <person name="Li H."/>
        </authorList>
    </citation>
    <scope>NUCLEOTIDE SEQUENCE</scope>
    <source>
        <strain evidence="2">CkLH20</strain>
    </source>
</reference>
<evidence type="ECO:0000313" key="3">
    <source>
        <dbReference type="Proteomes" id="UP000781932"/>
    </source>
</evidence>
<comment type="caution">
    <text evidence="2">The sequence shown here is derived from an EMBL/GenBank/DDBJ whole genome shotgun (WGS) entry which is preliminary data.</text>
</comment>